<gene>
    <name evidence="1" type="ORF">H9926_09315</name>
</gene>
<reference evidence="1" key="2">
    <citation type="submission" date="2021-04" db="EMBL/GenBank/DDBJ databases">
        <authorList>
            <person name="Gilroy R."/>
        </authorList>
    </citation>
    <scope>NUCLEOTIDE SEQUENCE</scope>
    <source>
        <strain evidence="1">ChiBcec1-1630</strain>
    </source>
</reference>
<organism evidence="1 2">
    <name type="scientific">Candidatus Eisenbergiella intestinigallinarum</name>
    <dbReference type="NCBI Taxonomy" id="2838549"/>
    <lineage>
        <taxon>Bacteria</taxon>
        <taxon>Bacillati</taxon>
        <taxon>Bacillota</taxon>
        <taxon>Clostridia</taxon>
        <taxon>Lachnospirales</taxon>
        <taxon>Lachnospiraceae</taxon>
        <taxon>Eisenbergiella</taxon>
    </lineage>
</organism>
<dbReference type="Pfam" id="PF08011">
    <property type="entry name" value="PDDEXK_9"/>
    <property type="match status" value="1"/>
</dbReference>
<dbReference type="Proteomes" id="UP000823922">
    <property type="component" value="Unassembled WGS sequence"/>
</dbReference>
<reference evidence="1" key="1">
    <citation type="journal article" date="2021" name="PeerJ">
        <title>Extensive microbial diversity within the chicken gut microbiome revealed by metagenomics and culture.</title>
        <authorList>
            <person name="Gilroy R."/>
            <person name="Ravi A."/>
            <person name="Getino M."/>
            <person name="Pursley I."/>
            <person name="Horton D.L."/>
            <person name="Alikhan N.F."/>
            <person name="Baker D."/>
            <person name="Gharbi K."/>
            <person name="Hall N."/>
            <person name="Watson M."/>
            <person name="Adriaenssens E.M."/>
            <person name="Foster-Nyarko E."/>
            <person name="Jarju S."/>
            <person name="Secka A."/>
            <person name="Antonio M."/>
            <person name="Oren A."/>
            <person name="Chaudhuri R.R."/>
            <person name="La Ragione R."/>
            <person name="Hildebrand F."/>
            <person name="Pallen M.J."/>
        </authorList>
    </citation>
    <scope>NUCLEOTIDE SEQUENCE</scope>
    <source>
        <strain evidence="1">ChiBcec1-1630</strain>
    </source>
</reference>
<proteinExistence type="predicted"/>
<sequence>MDTIREMLDDYLWESISVRDTAVPRNMKENFYQGMLLGLLQNQDGRLVKSNAETGEGSSDCCGDISLLTSDRVRIIIELKYAHDGNLEAACAEALEQVEEKKYAEGLKRRGMKKIIKYGIAFYEKGCMVAMV</sequence>
<accession>A0A9D2QIJ6</accession>
<comment type="caution">
    <text evidence="1">The sequence shown here is derived from an EMBL/GenBank/DDBJ whole genome shotgun (WGS) entry which is preliminary data.</text>
</comment>
<dbReference type="InterPro" id="IPR012547">
    <property type="entry name" value="PDDEXK_9"/>
</dbReference>
<evidence type="ECO:0000313" key="2">
    <source>
        <dbReference type="Proteomes" id="UP000823922"/>
    </source>
</evidence>
<name>A0A9D2QIJ6_9FIRM</name>
<evidence type="ECO:0000313" key="1">
    <source>
        <dbReference type="EMBL" id="HJC88201.1"/>
    </source>
</evidence>
<protein>
    <submittedName>
        <fullName evidence="1">PD-(D/E)XK nuclease domain-containing protein</fullName>
    </submittedName>
</protein>
<dbReference type="AlphaFoldDB" id="A0A9D2QIJ6"/>
<dbReference type="EMBL" id="DWVS01000233">
    <property type="protein sequence ID" value="HJC88201.1"/>
    <property type="molecule type" value="Genomic_DNA"/>
</dbReference>